<evidence type="ECO:0000256" key="1">
    <source>
        <dbReference type="SAM" id="MobiDB-lite"/>
    </source>
</evidence>
<dbReference type="VEuPathDB" id="FungiDB:LEMA_P075320.1"/>
<feature type="region of interest" description="Disordered" evidence="1">
    <location>
        <begin position="128"/>
        <end position="148"/>
    </location>
</feature>
<dbReference type="HOGENOM" id="CLU_1120333_0_0_1"/>
<accession>E5A8J8</accession>
<reference evidence="3" key="1">
    <citation type="journal article" date="2011" name="Nat. Commun.">
        <title>Effector diversification within compartments of the Leptosphaeria maculans genome affected by Repeat-Induced Point mutations.</title>
        <authorList>
            <person name="Rouxel T."/>
            <person name="Grandaubert J."/>
            <person name="Hane J.K."/>
            <person name="Hoede C."/>
            <person name="van de Wouw A.P."/>
            <person name="Couloux A."/>
            <person name="Dominguez V."/>
            <person name="Anthouard V."/>
            <person name="Bally P."/>
            <person name="Bourras S."/>
            <person name="Cozijnsen A.J."/>
            <person name="Ciuffetti L.M."/>
            <person name="Degrave A."/>
            <person name="Dilmaghani A."/>
            <person name="Duret L."/>
            <person name="Fudal I."/>
            <person name="Goodwin S.B."/>
            <person name="Gout L."/>
            <person name="Glaser N."/>
            <person name="Linglin J."/>
            <person name="Kema G.H.J."/>
            <person name="Lapalu N."/>
            <person name="Lawrence C.B."/>
            <person name="May K."/>
            <person name="Meyer M."/>
            <person name="Ollivier B."/>
            <person name="Poulain J."/>
            <person name="Schoch C.L."/>
            <person name="Simon A."/>
            <person name="Spatafora J.W."/>
            <person name="Stachowiak A."/>
            <person name="Turgeon B.G."/>
            <person name="Tyler B.M."/>
            <person name="Vincent D."/>
            <person name="Weissenbach J."/>
            <person name="Amselem J."/>
            <person name="Quesneville H."/>
            <person name="Oliver R.P."/>
            <person name="Wincker P."/>
            <person name="Balesdent M.-H."/>
            <person name="Howlett B.J."/>
        </authorList>
    </citation>
    <scope>NUCLEOTIDE SEQUENCE [LARGE SCALE GENOMIC DNA]</scope>
    <source>
        <strain evidence="3">JN3 / isolate v23.1.3 / race Av1-4-5-6-7-8</strain>
    </source>
</reference>
<evidence type="ECO:0000313" key="3">
    <source>
        <dbReference type="Proteomes" id="UP000002668"/>
    </source>
</evidence>
<dbReference type="OrthoDB" id="3800249at2759"/>
<sequence length="248" mass="27732">MSTLHERDLHTGSFVSANPEVVVLPLTIRKTTHPTQTSSNTQTHQDTTNNRNSNFTSINRVHRKPVAGKVTNSPPRVVRPTSCSAQDGRWAGDTITAVLHAPVTLQGRGCRSSVAGFELDMSKCGSIMHSSSKTASPGTIEQPPKTHPSCLRPGVHILRRSCCEDQPEYLVPPHDRLFTASSNEPPPLHIFALVRAPVTMPPPQHVREFGMKHDIEDWLSGIPRYDYFVDGRPLVESIWTWREVMHWR</sequence>
<gene>
    <name evidence="2" type="ORF">LEMA_P075320.1</name>
</gene>
<feature type="region of interest" description="Disordered" evidence="1">
    <location>
        <begin position="30"/>
        <end position="59"/>
    </location>
</feature>
<dbReference type="InParanoid" id="E5A8J8"/>
<organism evidence="3">
    <name type="scientific">Leptosphaeria maculans (strain JN3 / isolate v23.1.3 / race Av1-4-5-6-7-8)</name>
    <name type="common">Blackleg fungus</name>
    <name type="synonym">Phoma lingam</name>
    <dbReference type="NCBI Taxonomy" id="985895"/>
    <lineage>
        <taxon>Eukaryota</taxon>
        <taxon>Fungi</taxon>
        <taxon>Dikarya</taxon>
        <taxon>Ascomycota</taxon>
        <taxon>Pezizomycotina</taxon>
        <taxon>Dothideomycetes</taxon>
        <taxon>Pleosporomycetidae</taxon>
        <taxon>Pleosporales</taxon>
        <taxon>Pleosporineae</taxon>
        <taxon>Leptosphaeriaceae</taxon>
        <taxon>Plenodomus</taxon>
        <taxon>Plenodomus lingam/Leptosphaeria maculans species complex</taxon>
    </lineage>
</organism>
<feature type="region of interest" description="Disordered" evidence="1">
    <location>
        <begin position="67"/>
        <end position="86"/>
    </location>
</feature>
<feature type="compositionally biased region" description="Polar residues" evidence="1">
    <location>
        <begin position="128"/>
        <end position="139"/>
    </location>
</feature>
<feature type="compositionally biased region" description="Polar residues" evidence="1">
    <location>
        <begin position="33"/>
        <end position="59"/>
    </location>
</feature>
<dbReference type="AlphaFoldDB" id="E5A8J8"/>
<dbReference type="EMBL" id="FP929137">
    <property type="protein sequence ID" value="CBX99943.1"/>
    <property type="molecule type" value="Genomic_DNA"/>
</dbReference>
<name>E5A8J8_LEPMJ</name>
<keyword evidence="3" id="KW-1185">Reference proteome</keyword>
<proteinExistence type="predicted"/>
<protein>
    <submittedName>
        <fullName evidence="2">Predicted protein</fullName>
    </submittedName>
</protein>
<dbReference type="Proteomes" id="UP000002668">
    <property type="component" value="Genome"/>
</dbReference>
<evidence type="ECO:0000313" key="2">
    <source>
        <dbReference type="EMBL" id="CBX99943.1"/>
    </source>
</evidence>